<organism evidence="1 2">
    <name type="scientific">Ensete ventricosum</name>
    <name type="common">Abyssinian banana</name>
    <name type="synonym">Musa ensete</name>
    <dbReference type="NCBI Taxonomy" id="4639"/>
    <lineage>
        <taxon>Eukaryota</taxon>
        <taxon>Viridiplantae</taxon>
        <taxon>Streptophyta</taxon>
        <taxon>Embryophyta</taxon>
        <taxon>Tracheophyta</taxon>
        <taxon>Spermatophyta</taxon>
        <taxon>Magnoliopsida</taxon>
        <taxon>Liliopsida</taxon>
        <taxon>Zingiberales</taxon>
        <taxon>Musaceae</taxon>
        <taxon>Ensete</taxon>
    </lineage>
</organism>
<gene>
    <name evidence="1" type="ORF">B296_00052552</name>
</gene>
<dbReference type="EMBL" id="AMZH03018847">
    <property type="protein sequence ID" value="RRT41111.1"/>
    <property type="molecule type" value="Genomic_DNA"/>
</dbReference>
<accession>A0A426XNU0</accession>
<feature type="non-terminal residue" evidence="1">
    <location>
        <position position="1"/>
    </location>
</feature>
<protein>
    <submittedName>
        <fullName evidence="1">Uncharacterized protein</fullName>
    </submittedName>
</protein>
<dbReference type="AlphaFoldDB" id="A0A426XNU0"/>
<proteinExistence type="predicted"/>
<reference evidence="1 2" key="1">
    <citation type="journal article" date="2014" name="Agronomy (Basel)">
        <title>A Draft Genome Sequence for Ensete ventricosum, the Drought-Tolerant Tree Against Hunger.</title>
        <authorList>
            <person name="Harrison J."/>
            <person name="Moore K.A."/>
            <person name="Paszkiewicz K."/>
            <person name="Jones T."/>
            <person name="Grant M."/>
            <person name="Ambacheew D."/>
            <person name="Muzemil S."/>
            <person name="Studholme D.J."/>
        </authorList>
    </citation>
    <scope>NUCLEOTIDE SEQUENCE [LARGE SCALE GENOMIC DNA]</scope>
</reference>
<evidence type="ECO:0000313" key="2">
    <source>
        <dbReference type="Proteomes" id="UP000287651"/>
    </source>
</evidence>
<comment type="caution">
    <text evidence="1">The sequence shown here is derived from an EMBL/GenBank/DDBJ whole genome shotgun (WGS) entry which is preliminary data.</text>
</comment>
<evidence type="ECO:0000313" key="1">
    <source>
        <dbReference type="EMBL" id="RRT41111.1"/>
    </source>
</evidence>
<sequence length="307" mass="33617">LIVGAVTFLSYFKSVDYHLPHLLPSLPAERLPFPLALCGSRPLFSSHTHRWSRPSLLRGGHLPPDLQIYCSSSARRTSSSVALLSLQQPRIADRSAQVAEAVRLTSLLLPLQQRPLAAAAAASTAAATHRYPQPAYHRLLRCALAVHQSLDLRGAAIHAKRSQPLFHCFPFATNGCSRTRQWWRSRRRSRPTSLASSRIINADFSSSNNGSLDAVHCVLPISAPLFSAAICYSLEICQKRSLFLLSPAILHLVGANLTDRPLSSTAVNSASSHRPLRRWLLPPTPIADAPTTPLSLSTHPFLHSCHP</sequence>
<dbReference type="Proteomes" id="UP000287651">
    <property type="component" value="Unassembled WGS sequence"/>
</dbReference>
<name>A0A426XNU0_ENSVE</name>